<dbReference type="Gramene" id="GBG72726">
    <property type="protein sequence ID" value="GBG72726"/>
    <property type="gene ID" value="CBR_g12295"/>
</dbReference>
<dbReference type="Proteomes" id="UP000265515">
    <property type="component" value="Unassembled WGS sequence"/>
</dbReference>
<feature type="region of interest" description="Disordered" evidence="1">
    <location>
        <begin position="216"/>
        <end position="248"/>
    </location>
</feature>
<dbReference type="AlphaFoldDB" id="A0A388KRQ6"/>
<feature type="compositionally biased region" description="Low complexity" evidence="1">
    <location>
        <begin position="1225"/>
        <end position="1244"/>
    </location>
</feature>
<feature type="compositionally biased region" description="Basic and acidic residues" evidence="1">
    <location>
        <begin position="554"/>
        <end position="563"/>
    </location>
</feature>
<feature type="region of interest" description="Disordered" evidence="1">
    <location>
        <begin position="438"/>
        <end position="495"/>
    </location>
</feature>
<evidence type="ECO:0000313" key="2">
    <source>
        <dbReference type="EMBL" id="GBG72726.1"/>
    </source>
</evidence>
<organism evidence="2 3">
    <name type="scientific">Chara braunii</name>
    <name type="common">Braun's stonewort</name>
    <dbReference type="NCBI Taxonomy" id="69332"/>
    <lineage>
        <taxon>Eukaryota</taxon>
        <taxon>Viridiplantae</taxon>
        <taxon>Streptophyta</taxon>
        <taxon>Charophyceae</taxon>
        <taxon>Charales</taxon>
        <taxon>Characeae</taxon>
        <taxon>Chara</taxon>
    </lineage>
</organism>
<feature type="region of interest" description="Disordered" evidence="1">
    <location>
        <begin position="172"/>
        <end position="199"/>
    </location>
</feature>
<reference evidence="2 3" key="1">
    <citation type="journal article" date="2018" name="Cell">
        <title>The Chara Genome: Secondary Complexity and Implications for Plant Terrestrialization.</title>
        <authorList>
            <person name="Nishiyama T."/>
            <person name="Sakayama H."/>
            <person name="Vries J.D."/>
            <person name="Buschmann H."/>
            <person name="Saint-Marcoux D."/>
            <person name="Ullrich K.K."/>
            <person name="Haas F.B."/>
            <person name="Vanderstraeten L."/>
            <person name="Becker D."/>
            <person name="Lang D."/>
            <person name="Vosolsobe S."/>
            <person name="Rombauts S."/>
            <person name="Wilhelmsson P.K.I."/>
            <person name="Janitza P."/>
            <person name="Kern R."/>
            <person name="Heyl A."/>
            <person name="Rumpler F."/>
            <person name="Villalobos L.I.A.C."/>
            <person name="Clay J.M."/>
            <person name="Skokan R."/>
            <person name="Toyoda A."/>
            <person name="Suzuki Y."/>
            <person name="Kagoshima H."/>
            <person name="Schijlen E."/>
            <person name="Tajeshwar N."/>
            <person name="Catarino B."/>
            <person name="Hetherington A.J."/>
            <person name="Saltykova A."/>
            <person name="Bonnot C."/>
            <person name="Breuninger H."/>
            <person name="Symeonidi A."/>
            <person name="Radhakrishnan G.V."/>
            <person name="Van Nieuwerburgh F."/>
            <person name="Deforce D."/>
            <person name="Chang C."/>
            <person name="Karol K.G."/>
            <person name="Hedrich R."/>
            <person name="Ulvskov P."/>
            <person name="Glockner G."/>
            <person name="Delwiche C.F."/>
            <person name="Petrasek J."/>
            <person name="Van de Peer Y."/>
            <person name="Friml J."/>
            <person name="Beilby M."/>
            <person name="Dolan L."/>
            <person name="Kohara Y."/>
            <person name="Sugano S."/>
            <person name="Fujiyama A."/>
            <person name="Delaux P.-M."/>
            <person name="Quint M."/>
            <person name="TheiBen G."/>
            <person name="Hagemann M."/>
            <person name="Harholt J."/>
            <person name="Dunand C."/>
            <person name="Zachgo S."/>
            <person name="Langdale J."/>
            <person name="Maumus F."/>
            <person name="Straeten D.V.D."/>
            <person name="Gould S.B."/>
            <person name="Rensing S.A."/>
        </authorList>
    </citation>
    <scope>NUCLEOTIDE SEQUENCE [LARGE SCALE GENOMIC DNA]</scope>
    <source>
        <strain evidence="2 3">S276</strain>
    </source>
</reference>
<keyword evidence="3" id="KW-1185">Reference proteome</keyword>
<feature type="region of interest" description="Disordered" evidence="1">
    <location>
        <begin position="872"/>
        <end position="899"/>
    </location>
</feature>
<comment type="caution">
    <text evidence="2">The sequence shown here is derived from an EMBL/GenBank/DDBJ whole genome shotgun (WGS) entry which is preliminary data.</text>
</comment>
<dbReference type="EMBL" id="BFEA01000171">
    <property type="protein sequence ID" value="GBG72726.1"/>
    <property type="molecule type" value="Genomic_DNA"/>
</dbReference>
<name>A0A388KRQ6_CHABU</name>
<accession>A0A388KRQ6</accession>
<feature type="region of interest" description="Disordered" evidence="1">
    <location>
        <begin position="650"/>
        <end position="676"/>
    </location>
</feature>
<feature type="compositionally biased region" description="Basic and acidic residues" evidence="1">
    <location>
        <begin position="873"/>
        <end position="889"/>
    </location>
</feature>
<feature type="compositionally biased region" description="Polar residues" evidence="1">
    <location>
        <begin position="439"/>
        <end position="480"/>
    </location>
</feature>
<feature type="region of interest" description="Disordered" evidence="1">
    <location>
        <begin position="93"/>
        <end position="112"/>
    </location>
</feature>
<sequence>MELFGIHALCLSSNTACEKPGISATQEYVDLGKDIPLPEGLDLTQAPPLATCRTQPINSEQIQPISKRVDEGFECREYISVKQECVDLGDGAPLSERLESKPDLPLSTSRTQPIDGQQIQPIFKGVGEGFGHRASGSGQLEEGNGGLGWRAASARSGWHSCQVNPEEPAHTGLAERDLSGQTGTAVKYPESTGQRSMRDVSFEDWTGQRSVVDVSFQDSQTGSGSGQDHRDTKRSQLGAPQGAEEGVCKSEVTDTGQCLIETADSNKPGLHRRVPFKMDVEGGVHGCLRNDDCSVGNSPAKMCSVTSDHKSACLDNFGICGPPPGAHGVILTGQSAAPAGSIQHTQSQLEGSGLTMEDLVAACQEDDIWQLVATPFSRRLSGRVRYEGGRNPAFESTPAAENFQCPLQPAAQQQQHVVAGLLDGQTNGSIRVVDEQDTRNAVSSRMTGQQQPGAASSLSEGPTNGSNRVMNEEPSVSTSRGKGLTASDTKTENPVRGQAVGTSFAVESFQFPSRLTVRQQPGGLNDLPEAAVNGLSRMLDEVASVQNRSKKSKAFSDEKDPALKKKTKDCLGGQPIETPGVMESFPSMRQQQGSSVPELPQQSGNGCTRVVDEIATTSVARRKALTFLDEKETGWEKKGQDRLVDQSSCMQAPHGLTGDNSNAPGRHPAFSDSRRLPGQVLGKFPSSPELASKNSSDLTNGYVTYVVKSSERDSLAESHATEGCGVLGQQDVCIGDDAAHLNVMDAFSGDHMASPRLPSSSSACPMETPRGSASVSSVEPIGKLYCNLCRECITTSEAGRDTGAWVFERMTLVKKRYLSELLCQNSQDHNVQDASKRLGRAVAVIPLGEKELAQDLQALHYGQEDDCGNDDLATDKSVESCENSDHERGNSGPLANGCRENARDGVVEAADIAEDWCVVGSRTARSVSQRAQPLEGKPRRWKVKRKRRVHIEAQVNAGTPKKRAVPEGGGHEEIPTVWMEEDGCVFKPIACLGCPEGSQWLGVKVLATDLENSNLNGLVLVFSDAVHAGELTDQHETSTAERVMNASVAGDARVSGEPIGKEDVMSRQQRSFGEASHRVINDITGVTKARLSQEAAQASEAMIAASASLAGRRSANSVKCSPVESALIFRQVLCHPHLRRGPRELEEGSALRWDGLIGGHQDETLKQGCYNIFEEEQDVYAALEEEWYLFLEMEVEHNTDASINSRDHVNNGDQRVQVAGANMGSRTSARTETTTTTTTATTEP</sequence>
<feature type="region of interest" description="Disordered" evidence="1">
    <location>
        <begin position="1220"/>
        <end position="1244"/>
    </location>
</feature>
<protein>
    <submittedName>
        <fullName evidence="2">Uncharacterized protein</fullName>
    </submittedName>
</protein>
<evidence type="ECO:0000313" key="3">
    <source>
        <dbReference type="Proteomes" id="UP000265515"/>
    </source>
</evidence>
<feature type="region of interest" description="Disordered" evidence="1">
    <location>
        <begin position="126"/>
        <end position="151"/>
    </location>
</feature>
<gene>
    <name evidence="2" type="ORF">CBR_g12295</name>
</gene>
<evidence type="ECO:0000256" key="1">
    <source>
        <dbReference type="SAM" id="MobiDB-lite"/>
    </source>
</evidence>
<feature type="region of interest" description="Disordered" evidence="1">
    <location>
        <begin position="549"/>
        <end position="575"/>
    </location>
</feature>
<proteinExistence type="predicted"/>